<dbReference type="Gene3D" id="1.10.10.10">
    <property type="entry name" value="Winged helix-like DNA-binding domain superfamily/Winged helix DNA-binding domain"/>
    <property type="match status" value="1"/>
</dbReference>
<dbReference type="InterPro" id="IPR013324">
    <property type="entry name" value="RNA_pol_sigma_r3/r4-like"/>
</dbReference>
<dbReference type="Pfam" id="PF04545">
    <property type="entry name" value="Sigma70_r4"/>
    <property type="match status" value="1"/>
</dbReference>
<dbReference type="AlphaFoldDB" id="A0A123STR2"/>
<proteinExistence type="predicted"/>
<dbReference type="SUPFAM" id="SSF88659">
    <property type="entry name" value="Sigma3 and sigma4 domains of RNA polymerase sigma factors"/>
    <property type="match status" value="1"/>
</dbReference>
<sequence length="838" mass="99108">MTLTLFFLRKFGLTKYLAQSYSELGIELLDFFVKYEKFNKNLTKGKYNKICRMIYQNFVEIMNKDITDEIFLLESVGANIESTKLHYNTNSIVKFSEFIIHKCSDEIESTVKLQKAKKFLNLYKQQLLKDDVREELNRWNLFCHFISNHTIRLNDKLITENEKTVNQLIEMGLVIKFEENVILNLNYINFSDKFNKHFGISLENYSVELQGIIEARDRIEVNQNEIPKIKVSTNAEKAPLVPISLERFLVTDFKDKEIFILKLSGLTLQEIGDRYNITRERVRQRLKKVLSKLPLISEIEEYKDVFCKYEITKDLFERVFNADDRVYELLNLVCKKGKLDFADYIINNDFDSEIKDFVLRKKRKIQISDKVRRATKINALEEVLKDNIDTQAYFTPEEIWYLYNEYVKDYQSLRISNLRSLLALADRSLHIIKSINEGYRYFHYDNTTEISDKLIDLFQDLELGPYNMDFIYSSNHEFLSSIGFNDGSELHNFLLKSGIKIPFVNLGRNPEFVYGQKSKKEYLLNEIMLYSGKSFDKFVDELNNRFGLQKNSISSYLWTEFPEYLQNGMIIFDKEDYSFLKEKLEIYLTEDIYIKDDFIKILKDKLDFKDITPKLIFDLGFLDRGTLIISNKYKSAKDALKNKILENKMFVPDENPIYKTNDYYSTLYSLEKEFRVLKIGESSYLNTDILYNRDFSFEVLSSFICKVEQFVNDGTYFTIRQLLDSGFCHKILDYGFELITMDRLIGLSDKVTSVNMSFPTLYFKGEKRTMTDFLVDQLLEVGNLGIEDFTDDLNQKYSLNLDEDNVKYRLLEHGVFYSQELGKLYIYKDDYLDEVYGK</sequence>
<dbReference type="GO" id="GO:0003700">
    <property type="term" value="F:DNA-binding transcription factor activity"/>
    <property type="evidence" value="ECO:0007669"/>
    <property type="project" value="InterPro"/>
</dbReference>
<evidence type="ECO:0000259" key="1">
    <source>
        <dbReference type="Pfam" id="PF04545"/>
    </source>
</evidence>
<dbReference type="InterPro" id="IPR036388">
    <property type="entry name" value="WH-like_DNA-bd_sf"/>
</dbReference>
<dbReference type="RefSeq" id="WP_032510719.1">
    <property type="nucleotide sequence ID" value="NZ_CEFF01000150.1"/>
</dbReference>
<protein>
    <submittedName>
        <fullName evidence="2">RNA polymerase sigma factor, sigma-70 family</fullName>
    </submittedName>
</protein>
<accession>A0A123STR2</accession>
<evidence type="ECO:0000313" key="2">
    <source>
        <dbReference type="EMBL" id="CYU54720.1"/>
    </source>
</evidence>
<dbReference type="InterPro" id="IPR007630">
    <property type="entry name" value="RNA_pol_sigma70_r4"/>
</dbReference>
<evidence type="ECO:0000313" key="3">
    <source>
        <dbReference type="Proteomes" id="UP000072618"/>
    </source>
</evidence>
<gene>
    <name evidence="2" type="ORF">ERS132394_00831</name>
</gene>
<feature type="domain" description="RNA polymerase sigma-70 region 4" evidence="1">
    <location>
        <begin position="264"/>
        <end position="293"/>
    </location>
</feature>
<organism evidence="2 3">
    <name type="scientific">Streptococcus suis</name>
    <dbReference type="NCBI Taxonomy" id="1307"/>
    <lineage>
        <taxon>Bacteria</taxon>
        <taxon>Bacillati</taxon>
        <taxon>Bacillota</taxon>
        <taxon>Bacilli</taxon>
        <taxon>Lactobacillales</taxon>
        <taxon>Streptococcaceae</taxon>
        <taxon>Streptococcus</taxon>
    </lineage>
</organism>
<reference evidence="2 3" key="1">
    <citation type="submission" date="2016-02" db="EMBL/GenBank/DDBJ databases">
        <authorList>
            <consortium name="Pathogen Informatics"/>
        </authorList>
    </citation>
    <scope>NUCLEOTIDE SEQUENCE [LARGE SCALE GENOMIC DNA]</scope>
    <source>
        <strain evidence="2 3">LSS32</strain>
    </source>
</reference>
<dbReference type="EMBL" id="FIGJ01000008">
    <property type="protein sequence ID" value="CYU54720.1"/>
    <property type="molecule type" value="Genomic_DNA"/>
</dbReference>
<dbReference type="Proteomes" id="UP000072618">
    <property type="component" value="Unassembled WGS sequence"/>
</dbReference>
<dbReference type="CDD" id="cd06171">
    <property type="entry name" value="Sigma70_r4"/>
    <property type="match status" value="1"/>
</dbReference>
<dbReference type="GO" id="GO:0006352">
    <property type="term" value="P:DNA-templated transcription initiation"/>
    <property type="evidence" value="ECO:0007669"/>
    <property type="project" value="InterPro"/>
</dbReference>
<name>A0A123STR2_STRSU</name>